<protein>
    <submittedName>
        <fullName evidence="2">Uncharacterized protein</fullName>
    </submittedName>
</protein>
<evidence type="ECO:0000313" key="2">
    <source>
        <dbReference type="WBParaSite" id="PSAMB.scaffold1334size32784.g12391.t1"/>
    </source>
</evidence>
<reference evidence="2" key="1">
    <citation type="submission" date="2022-11" db="UniProtKB">
        <authorList>
            <consortium name="WormBaseParasite"/>
        </authorList>
    </citation>
    <scope>IDENTIFICATION</scope>
</reference>
<organism evidence="1 2">
    <name type="scientific">Plectus sambesii</name>
    <dbReference type="NCBI Taxonomy" id="2011161"/>
    <lineage>
        <taxon>Eukaryota</taxon>
        <taxon>Metazoa</taxon>
        <taxon>Ecdysozoa</taxon>
        <taxon>Nematoda</taxon>
        <taxon>Chromadorea</taxon>
        <taxon>Plectida</taxon>
        <taxon>Plectina</taxon>
        <taxon>Plectoidea</taxon>
        <taxon>Plectidae</taxon>
        <taxon>Plectus</taxon>
    </lineage>
</organism>
<sequence length="353" mass="36683">PGVFGGLPTSGSFGASSASGLFGAPSASVSFGASSAPGVFGAPSASVSFGASSAPGLFGASSTSGVFGAPSASVSFGASSAPGLFGASHGRGNGTAIKEKCFVPLSCKSGGSADKVLKEVTVSEKKRSWNEEGDMLGWSTVCNNVNEGGSIAETDNDGCTVEIDKVLAELPKRQRDKKAKAHVQLNALVGRGEEQLHEMCDDQPPTVIEKLINPPINSAIAVFIKLSDIQQKISTDNNAKESRLLSFIAAMVASTLPNSPSEKDLLKSLLEKSSEEIRIREVNESQYVVECDAGQLVTVPSILLAIHWKIRLNKLCGIETQNLLIQFLSVVVGTTRNGAMESLAKQVIAALDA</sequence>
<proteinExistence type="predicted"/>
<name>A0A914UX88_9BILA</name>
<dbReference type="AlphaFoldDB" id="A0A914UX88"/>
<accession>A0A914UX88</accession>
<dbReference type="WBParaSite" id="PSAMB.scaffold1334size32784.g12391.t1">
    <property type="protein sequence ID" value="PSAMB.scaffold1334size32784.g12391.t1"/>
    <property type="gene ID" value="PSAMB.scaffold1334size32784.g12391"/>
</dbReference>
<keyword evidence="1" id="KW-1185">Reference proteome</keyword>
<evidence type="ECO:0000313" key="1">
    <source>
        <dbReference type="Proteomes" id="UP000887566"/>
    </source>
</evidence>
<dbReference type="Proteomes" id="UP000887566">
    <property type="component" value="Unplaced"/>
</dbReference>